<dbReference type="AlphaFoldDB" id="A0A8J2VPF0"/>
<evidence type="ECO:0000313" key="2">
    <source>
        <dbReference type="Proteomes" id="UP000628775"/>
    </source>
</evidence>
<reference evidence="1" key="1">
    <citation type="journal article" date="2014" name="Int. J. Syst. Evol. Microbiol.">
        <title>Complete genome sequence of Corynebacterium casei LMG S-19264T (=DSM 44701T), isolated from a smear-ripened cheese.</title>
        <authorList>
            <consortium name="US DOE Joint Genome Institute (JGI-PGF)"/>
            <person name="Walter F."/>
            <person name="Albersmeier A."/>
            <person name="Kalinowski J."/>
            <person name="Ruckert C."/>
        </authorList>
    </citation>
    <scope>NUCLEOTIDE SEQUENCE</scope>
    <source>
        <strain evidence="1">CGMCC 1.15371</strain>
    </source>
</reference>
<gene>
    <name evidence="1" type="ORF">GCM10011391_14560</name>
</gene>
<dbReference type="EMBL" id="BMIR01000005">
    <property type="protein sequence ID" value="GGE36781.1"/>
    <property type="molecule type" value="Genomic_DNA"/>
</dbReference>
<keyword evidence="2" id="KW-1185">Reference proteome</keyword>
<accession>A0A8J2VPF0</accession>
<dbReference type="Proteomes" id="UP000628775">
    <property type="component" value="Unassembled WGS sequence"/>
</dbReference>
<organism evidence="1 2">
    <name type="scientific">Pullulanibacillus camelliae</name>
    <dbReference type="NCBI Taxonomy" id="1707096"/>
    <lineage>
        <taxon>Bacteria</taxon>
        <taxon>Bacillati</taxon>
        <taxon>Bacillota</taxon>
        <taxon>Bacilli</taxon>
        <taxon>Bacillales</taxon>
        <taxon>Sporolactobacillaceae</taxon>
        <taxon>Pullulanibacillus</taxon>
    </lineage>
</organism>
<sequence length="45" mass="5221">MVQAKFSNSKLAKKCANLYNKVKAHRVKDDRYERSAIKRALGINR</sequence>
<comment type="caution">
    <text evidence="1">The sequence shown here is derived from an EMBL/GenBank/DDBJ whole genome shotgun (WGS) entry which is preliminary data.</text>
</comment>
<evidence type="ECO:0000313" key="1">
    <source>
        <dbReference type="EMBL" id="GGE36781.1"/>
    </source>
</evidence>
<name>A0A8J2VPF0_9BACL</name>
<proteinExistence type="predicted"/>
<reference evidence="1" key="2">
    <citation type="submission" date="2020-09" db="EMBL/GenBank/DDBJ databases">
        <authorList>
            <person name="Sun Q."/>
            <person name="Zhou Y."/>
        </authorList>
    </citation>
    <scope>NUCLEOTIDE SEQUENCE</scope>
    <source>
        <strain evidence="1">CGMCC 1.15371</strain>
    </source>
</reference>
<protein>
    <submittedName>
        <fullName evidence="1">Uncharacterized protein</fullName>
    </submittedName>
</protein>